<feature type="region of interest" description="Disordered" evidence="1">
    <location>
        <begin position="1"/>
        <end position="91"/>
    </location>
</feature>
<evidence type="ECO:0000256" key="1">
    <source>
        <dbReference type="SAM" id="MobiDB-lite"/>
    </source>
</evidence>
<dbReference type="Proteomes" id="UP000824120">
    <property type="component" value="Chromosome 9"/>
</dbReference>
<feature type="compositionally biased region" description="Basic and acidic residues" evidence="1">
    <location>
        <begin position="59"/>
        <end position="70"/>
    </location>
</feature>
<feature type="compositionally biased region" description="Acidic residues" evidence="1">
    <location>
        <begin position="8"/>
        <end position="41"/>
    </location>
</feature>
<proteinExistence type="predicted"/>
<accession>A0A9J5XC57</accession>
<feature type="compositionally biased region" description="Basic and acidic residues" evidence="1">
    <location>
        <begin position="42"/>
        <end position="52"/>
    </location>
</feature>
<sequence>MNVKEEISENEENESFDDKEWDDNENETTEDEEWENDGIETSEEKQHREHLEVIQTKQAKKEKSTRRPIDPEDIPGSISSTPELRASSTSHALPPWRYEDLHLLAIHRPRPLCIATPSATLDNQMLALAPGQKDRLGRFMIELMDHCGILQRMLPEL</sequence>
<comment type="caution">
    <text evidence="2">The sequence shown here is derived from an EMBL/GenBank/DDBJ whole genome shotgun (WGS) entry which is preliminary data.</text>
</comment>
<protein>
    <submittedName>
        <fullName evidence="2">Uncharacterized protein</fullName>
    </submittedName>
</protein>
<name>A0A9J5XC57_SOLCO</name>
<reference evidence="2 3" key="1">
    <citation type="submission" date="2020-09" db="EMBL/GenBank/DDBJ databases">
        <title>De no assembly of potato wild relative species, Solanum commersonii.</title>
        <authorList>
            <person name="Cho K."/>
        </authorList>
    </citation>
    <scope>NUCLEOTIDE SEQUENCE [LARGE SCALE GENOMIC DNA]</scope>
    <source>
        <strain evidence="2">LZ3.2</strain>
        <tissue evidence="2">Leaf</tissue>
    </source>
</reference>
<dbReference type="EMBL" id="JACXVP010000009">
    <property type="protein sequence ID" value="KAG5585183.1"/>
    <property type="molecule type" value="Genomic_DNA"/>
</dbReference>
<gene>
    <name evidence="2" type="ORF">H5410_045617</name>
</gene>
<dbReference type="AlphaFoldDB" id="A0A9J5XC57"/>
<evidence type="ECO:0000313" key="3">
    <source>
        <dbReference type="Proteomes" id="UP000824120"/>
    </source>
</evidence>
<evidence type="ECO:0000313" key="2">
    <source>
        <dbReference type="EMBL" id="KAG5585183.1"/>
    </source>
</evidence>
<feature type="compositionally biased region" description="Polar residues" evidence="1">
    <location>
        <begin position="77"/>
        <end position="91"/>
    </location>
</feature>
<keyword evidence="3" id="KW-1185">Reference proteome</keyword>
<organism evidence="2 3">
    <name type="scientific">Solanum commersonii</name>
    <name type="common">Commerson's wild potato</name>
    <name type="synonym">Commerson's nightshade</name>
    <dbReference type="NCBI Taxonomy" id="4109"/>
    <lineage>
        <taxon>Eukaryota</taxon>
        <taxon>Viridiplantae</taxon>
        <taxon>Streptophyta</taxon>
        <taxon>Embryophyta</taxon>
        <taxon>Tracheophyta</taxon>
        <taxon>Spermatophyta</taxon>
        <taxon>Magnoliopsida</taxon>
        <taxon>eudicotyledons</taxon>
        <taxon>Gunneridae</taxon>
        <taxon>Pentapetalae</taxon>
        <taxon>asterids</taxon>
        <taxon>lamiids</taxon>
        <taxon>Solanales</taxon>
        <taxon>Solanaceae</taxon>
        <taxon>Solanoideae</taxon>
        <taxon>Solaneae</taxon>
        <taxon>Solanum</taxon>
    </lineage>
</organism>